<dbReference type="InterPro" id="IPR005119">
    <property type="entry name" value="LysR_subst-bd"/>
</dbReference>
<evidence type="ECO:0000256" key="3">
    <source>
        <dbReference type="ARBA" id="ARBA00023125"/>
    </source>
</evidence>
<name>A0A135L580_9BACI</name>
<dbReference type="Pfam" id="PF03466">
    <property type="entry name" value="LysR_substrate"/>
    <property type="match status" value="1"/>
</dbReference>
<dbReference type="PROSITE" id="PS50931">
    <property type="entry name" value="HTH_LYSR"/>
    <property type="match status" value="1"/>
</dbReference>
<dbReference type="SUPFAM" id="SSF53850">
    <property type="entry name" value="Periplasmic binding protein-like II"/>
    <property type="match status" value="1"/>
</dbReference>
<evidence type="ECO:0000256" key="2">
    <source>
        <dbReference type="ARBA" id="ARBA00023015"/>
    </source>
</evidence>
<feature type="domain" description="HTH lysR-type" evidence="5">
    <location>
        <begin position="1"/>
        <end position="58"/>
    </location>
</feature>
<evidence type="ECO:0000259" key="5">
    <source>
        <dbReference type="PROSITE" id="PS50931"/>
    </source>
</evidence>
<accession>A0A135L580</accession>
<dbReference type="SUPFAM" id="SSF46785">
    <property type="entry name" value="Winged helix' DNA-binding domain"/>
    <property type="match status" value="1"/>
</dbReference>
<dbReference type="GO" id="GO:0003700">
    <property type="term" value="F:DNA-binding transcription factor activity"/>
    <property type="evidence" value="ECO:0007669"/>
    <property type="project" value="InterPro"/>
</dbReference>
<reference evidence="6 7" key="1">
    <citation type="submission" date="2016-02" db="EMBL/GenBank/DDBJ databases">
        <title>Draft Genome for Tepidibacillus decaturensis nov. sp. Strain Z9, an Anaerobic, Moderately Thermophilic and Heterotrophic Bacterium from Deep Subsurface of the Illinois Basin, USA.</title>
        <authorList>
            <person name="Dong Y."/>
            <person name="Chang J.Y."/>
            <person name="Sanford R."/>
            <person name="Fouke B.W."/>
        </authorList>
    </citation>
    <scope>NUCLEOTIDE SEQUENCE [LARGE SCALE GENOMIC DNA]</scope>
    <source>
        <strain evidence="6 7">Z9</strain>
    </source>
</reference>
<comment type="similarity">
    <text evidence="1">Belongs to the LysR transcriptional regulatory family.</text>
</comment>
<dbReference type="InterPro" id="IPR036388">
    <property type="entry name" value="WH-like_DNA-bd_sf"/>
</dbReference>
<proteinExistence type="inferred from homology"/>
<keyword evidence="3" id="KW-0238">DNA-binding</keyword>
<protein>
    <recommendedName>
        <fullName evidence="5">HTH lysR-type domain-containing protein</fullName>
    </recommendedName>
</protein>
<keyword evidence="7" id="KW-1185">Reference proteome</keyword>
<dbReference type="InterPro" id="IPR000847">
    <property type="entry name" value="LysR_HTH_N"/>
</dbReference>
<keyword evidence="4" id="KW-0804">Transcription</keyword>
<sequence length="300" mass="33748">MNIHVLEVFITVAEARSISKAAKQLHLTQPAVSSLIQSLEQYYGHQLFFRTVKGVQLNPAGEIVYTNIKKIFEIHAAMKEKLNELRQNENLIHIGATEAFGNFLLPYTMGSFRRQYPEVRIDVSIFQKEEIFQQLQEKKIDLGVIEDGSTGQVGIESVKIGTDPIILAVSYHSSFAKNEAISLNELESIPLILASPSLPIRRSIENKLSQMKFPIQTLDVVSEMSSIQALKTSVISGLGASFFYKSCIEYEVEEGLLHPLTIEGLELETSYYLLYQPKNISAIGQQFLSYLLETKDLIKC</sequence>
<dbReference type="FunFam" id="1.10.10.10:FF:000001">
    <property type="entry name" value="LysR family transcriptional regulator"/>
    <property type="match status" value="1"/>
</dbReference>
<dbReference type="AlphaFoldDB" id="A0A135L580"/>
<dbReference type="STRING" id="1413211.U473_09305"/>
<evidence type="ECO:0000313" key="7">
    <source>
        <dbReference type="Proteomes" id="UP000070352"/>
    </source>
</evidence>
<dbReference type="Gene3D" id="1.10.10.10">
    <property type="entry name" value="Winged helix-like DNA-binding domain superfamily/Winged helix DNA-binding domain"/>
    <property type="match status" value="1"/>
</dbReference>
<evidence type="ECO:0000313" key="6">
    <source>
        <dbReference type="EMBL" id="KXG44174.1"/>
    </source>
</evidence>
<dbReference type="PANTHER" id="PTHR30126:SF64">
    <property type="entry name" value="HTH-TYPE TRANSCRIPTIONAL REGULATOR CITR"/>
    <property type="match status" value="1"/>
</dbReference>
<dbReference type="RefSeq" id="WP_068725570.1">
    <property type="nucleotide sequence ID" value="NZ_LSKU01000001.1"/>
</dbReference>
<dbReference type="Gene3D" id="3.40.190.290">
    <property type="match status" value="1"/>
</dbReference>
<dbReference type="GO" id="GO:0000976">
    <property type="term" value="F:transcription cis-regulatory region binding"/>
    <property type="evidence" value="ECO:0007669"/>
    <property type="project" value="TreeGrafter"/>
</dbReference>
<gene>
    <name evidence="6" type="ORF">U473_09305</name>
</gene>
<dbReference type="PANTHER" id="PTHR30126">
    <property type="entry name" value="HTH-TYPE TRANSCRIPTIONAL REGULATOR"/>
    <property type="match status" value="1"/>
</dbReference>
<evidence type="ECO:0000256" key="4">
    <source>
        <dbReference type="ARBA" id="ARBA00023163"/>
    </source>
</evidence>
<dbReference type="EMBL" id="LSKU01000001">
    <property type="protein sequence ID" value="KXG44174.1"/>
    <property type="molecule type" value="Genomic_DNA"/>
</dbReference>
<comment type="caution">
    <text evidence="6">The sequence shown here is derived from an EMBL/GenBank/DDBJ whole genome shotgun (WGS) entry which is preliminary data.</text>
</comment>
<dbReference type="Proteomes" id="UP000070352">
    <property type="component" value="Unassembled WGS sequence"/>
</dbReference>
<dbReference type="PRINTS" id="PR00039">
    <property type="entry name" value="HTHLYSR"/>
</dbReference>
<dbReference type="Pfam" id="PF00126">
    <property type="entry name" value="HTH_1"/>
    <property type="match status" value="1"/>
</dbReference>
<organism evidence="6 7">
    <name type="scientific">Tepidibacillus decaturensis</name>
    <dbReference type="NCBI Taxonomy" id="1413211"/>
    <lineage>
        <taxon>Bacteria</taxon>
        <taxon>Bacillati</taxon>
        <taxon>Bacillota</taxon>
        <taxon>Bacilli</taxon>
        <taxon>Bacillales</taxon>
        <taxon>Bacillaceae</taxon>
        <taxon>Tepidibacillus</taxon>
    </lineage>
</organism>
<keyword evidence="2" id="KW-0805">Transcription regulation</keyword>
<dbReference type="OrthoDB" id="9803735at2"/>
<dbReference type="InterPro" id="IPR036390">
    <property type="entry name" value="WH_DNA-bd_sf"/>
</dbReference>
<evidence type="ECO:0000256" key="1">
    <source>
        <dbReference type="ARBA" id="ARBA00009437"/>
    </source>
</evidence>